<dbReference type="InterPro" id="IPR019775">
    <property type="entry name" value="WD40_repeat_CS"/>
</dbReference>
<evidence type="ECO:0000256" key="1">
    <source>
        <dbReference type="ARBA" id="ARBA00004496"/>
    </source>
</evidence>
<dbReference type="Gene3D" id="2.130.10.10">
    <property type="entry name" value="YVTN repeat-like/Quinoprotein amine dehydrogenase"/>
    <property type="match status" value="3"/>
</dbReference>
<dbReference type="PROSITE" id="PS50294">
    <property type="entry name" value="WD_REPEATS_REGION"/>
    <property type="match status" value="1"/>
</dbReference>
<evidence type="ECO:0000256" key="3">
    <source>
        <dbReference type="ARBA" id="ARBA00022574"/>
    </source>
</evidence>
<comment type="subcellular location">
    <subcellularLocation>
        <location evidence="1">Cytoplasm</location>
    </subcellularLocation>
</comment>
<evidence type="ECO:0000313" key="9">
    <source>
        <dbReference type="EMBL" id="KAF2275036.1"/>
    </source>
</evidence>
<accession>A0A6A6JHB1</accession>
<feature type="repeat" description="WD" evidence="7">
    <location>
        <begin position="224"/>
        <end position="266"/>
    </location>
</feature>
<dbReference type="RefSeq" id="XP_033652575.1">
    <property type="nucleotide sequence ID" value="XM_033802744.1"/>
</dbReference>
<organism evidence="9 10">
    <name type="scientific">Westerdykella ornata</name>
    <dbReference type="NCBI Taxonomy" id="318751"/>
    <lineage>
        <taxon>Eukaryota</taxon>
        <taxon>Fungi</taxon>
        <taxon>Dikarya</taxon>
        <taxon>Ascomycota</taxon>
        <taxon>Pezizomycotina</taxon>
        <taxon>Dothideomycetes</taxon>
        <taxon>Pleosporomycetidae</taxon>
        <taxon>Pleosporales</taxon>
        <taxon>Sporormiaceae</taxon>
        <taxon>Westerdykella</taxon>
    </lineage>
</organism>
<dbReference type="OrthoDB" id="5594999at2759"/>
<keyword evidence="10" id="KW-1185">Reference proteome</keyword>
<dbReference type="Pfam" id="PF00400">
    <property type="entry name" value="WD40"/>
    <property type="match status" value="3"/>
</dbReference>
<evidence type="ECO:0000313" key="10">
    <source>
        <dbReference type="Proteomes" id="UP000800097"/>
    </source>
</evidence>
<name>A0A6A6JHB1_WESOR</name>
<dbReference type="SUPFAM" id="SSF50978">
    <property type="entry name" value="WD40 repeat-like"/>
    <property type="match status" value="3"/>
</dbReference>
<gene>
    <name evidence="9" type="ORF">EI97DRAFT_502280</name>
</gene>
<proteinExistence type="inferred from homology"/>
<dbReference type="PANTHER" id="PTHR14344:SF3">
    <property type="entry name" value="WD REPEAT-CONTAINING PROTEIN 6"/>
    <property type="match status" value="1"/>
</dbReference>
<evidence type="ECO:0000256" key="5">
    <source>
        <dbReference type="ARBA" id="ARBA00022737"/>
    </source>
</evidence>
<dbReference type="GeneID" id="54555919"/>
<feature type="repeat" description="WD" evidence="7">
    <location>
        <begin position="840"/>
        <end position="872"/>
    </location>
</feature>
<evidence type="ECO:0000256" key="7">
    <source>
        <dbReference type="PROSITE-ProRule" id="PRU00221"/>
    </source>
</evidence>
<evidence type="ECO:0000256" key="2">
    <source>
        <dbReference type="ARBA" id="ARBA00022490"/>
    </source>
</evidence>
<dbReference type="InterPro" id="IPR036322">
    <property type="entry name" value="WD40_repeat_dom_sf"/>
</dbReference>
<dbReference type="Proteomes" id="UP000800097">
    <property type="component" value="Unassembled WGS sequence"/>
</dbReference>
<dbReference type="PANTHER" id="PTHR14344">
    <property type="entry name" value="WD REPEAT PROTEIN"/>
    <property type="match status" value="1"/>
</dbReference>
<dbReference type="InterPro" id="IPR001680">
    <property type="entry name" value="WD40_rpt"/>
</dbReference>
<dbReference type="InterPro" id="IPR015943">
    <property type="entry name" value="WD40/YVTN_repeat-like_dom_sf"/>
</dbReference>
<feature type="region of interest" description="Disordered" evidence="8">
    <location>
        <begin position="1219"/>
        <end position="1247"/>
    </location>
</feature>
<dbReference type="PROSITE" id="PS00678">
    <property type="entry name" value="WD_REPEATS_1"/>
    <property type="match status" value="1"/>
</dbReference>
<keyword evidence="2" id="KW-0963">Cytoplasm</keyword>
<dbReference type="EMBL" id="ML986499">
    <property type="protein sequence ID" value="KAF2275036.1"/>
    <property type="molecule type" value="Genomic_DNA"/>
</dbReference>
<evidence type="ECO:0000256" key="6">
    <source>
        <dbReference type="ARBA" id="ARBA00038255"/>
    </source>
</evidence>
<feature type="repeat" description="WD" evidence="7">
    <location>
        <begin position="891"/>
        <end position="925"/>
    </location>
</feature>
<evidence type="ECO:0000256" key="8">
    <source>
        <dbReference type="SAM" id="MobiDB-lite"/>
    </source>
</evidence>
<dbReference type="SMART" id="SM00320">
    <property type="entry name" value="WD40"/>
    <property type="match status" value="7"/>
</dbReference>
<keyword evidence="4" id="KW-0819">tRNA processing</keyword>
<sequence>MSPPLRHECIRVPVTALAAVGPLLFAAEGPVVRCYRSDDVKKFTYVGSKRVFKSHAIHGIAAHQVDLNSVTLAIWGGPLIRFLQFDPVAFSSRIDLGGNGWGSSIASPIVRAPDWILDLSLRPASTSNLTEGDVIICAAVTAHNALIEVTVQQTSQDEGGKSTLVPRLSESTSSSRSILYSAHLLWDSDDHVLVAAGTAFGEIIFWSWTKDAIKGSYSCILRVFLGHEGSIFGVRISEEINDASGNTQRYLASCSDDRTIRIWDLSGIQTCSAVAHLDTAVAEAERTRHTGFSSETFDADISNSPCLAIGWGHLSRVWAVIFVRSRCSPNSICLLSSGEDATSRAWQFSPRRGSSQEADTSPIKLIQVGTAAYHSGKNIWSSIVFGSDQGAQQVVCGAAESKITAYPLPTFEVVGSKAAEDIAEYTLQDIVSMDQGTSLALQTSLSNLSLKRVKADDFIRAYALLDSTSFLLTTNTGKVFLETITPGSDGHGAGSISKSELIQQLDEGSGHSVCVAEPSLGVGFVGGARGGIYMYHKSAPSVLKRISTVQGKIGDLFIGLKTTNDSFVLVVSLMGRNVAQYIHISTPQGGKPHSIVDIVDLVLPEAVTGTTITSMAWIPLYGGPACVVLGFRGGSVAGYSLPCSADQTDRITASVTQKFHGKEAVTSLLWYPCPDPSSPFPSEGYLISVGRDGCCAIHHLILSKKPHGCTHCDFQGYDFTFTLTHHLPFPFGPTLEGLYLDDTSSNLFIYGFSSTKFILYNLTTEEEIMNVETGGAHRSWAFHPPSYPYYPPGSEKGRETVEGEEEVGSAAGGTLVWTRASTTHIYAPHHLGANHSVIRTGGHGREIKAVAVSPTNGLIATGAEDTDIKLFSYDINSGDGKEKDLRALRTLRKHKTGIQHLQWSDDGEYLFSSGGAEEFFVWRVRKLPRWIGYGVVCEAEIRRESLDVEVRCLGFDVRREDDGFVIALVFSDSTIRIHTYNTSTCSFSTVLRTTYATSCLTQTVFLSPTTLLTAGTDGHAVLWPLPLDRVRQQDDGNCKYHSPLRLHQNSSKTLGTHPIPHTWATLLVSGGDDGSIALFIATPQFPPLSPFGTPSLATTTPSPTAMTIHPPAILARAHASAVTALAIIPAFSSLSSKSHPSPSLDAASTPETHTLHVLTSGTDQWLRLWSVSVRLPSEIGKVGEGEAAGPDIRIQRAGKLKTHVADVSSMAVLGYTAFSSSKGGDTEGQESTGKGRGAGSDTGTGSDARVVVCGVGMEVVRVGGCDEDGEGE</sequence>
<dbReference type="AlphaFoldDB" id="A0A6A6JHB1"/>
<protein>
    <submittedName>
        <fullName evidence="9">WD40 repeat-like protein</fullName>
    </submittedName>
</protein>
<dbReference type="GO" id="GO:0005737">
    <property type="term" value="C:cytoplasm"/>
    <property type="evidence" value="ECO:0007669"/>
    <property type="project" value="UniProtKB-SubCell"/>
</dbReference>
<dbReference type="GO" id="GO:0030488">
    <property type="term" value="P:tRNA methylation"/>
    <property type="evidence" value="ECO:0007669"/>
    <property type="project" value="TreeGrafter"/>
</dbReference>
<keyword evidence="5" id="KW-0677">Repeat</keyword>
<keyword evidence="3 7" id="KW-0853">WD repeat</keyword>
<dbReference type="InterPro" id="IPR051973">
    <property type="entry name" value="tRNA_Anticodon_Mtase-Reg"/>
</dbReference>
<evidence type="ECO:0000256" key="4">
    <source>
        <dbReference type="ARBA" id="ARBA00022694"/>
    </source>
</evidence>
<dbReference type="PROSITE" id="PS50082">
    <property type="entry name" value="WD_REPEATS_2"/>
    <property type="match status" value="3"/>
</dbReference>
<comment type="similarity">
    <text evidence="6">Belongs to the WD repeat WDR6 family.</text>
</comment>
<reference evidence="9" key="1">
    <citation type="journal article" date="2020" name="Stud. Mycol.">
        <title>101 Dothideomycetes genomes: a test case for predicting lifestyles and emergence of pathogens.</title>
        <authorList>
            <person name="Haridas S."/>
            <person name="Albert R."/>
            <person name="Binder M."/>
            <person name="Bloem J."/>
            <person name="Labutti K."/>
            <person name="Salamov A."/>
            <person name="Andreopoulos B."/>
            <person name="Baker S."/>
            <person name="Barry K."/>
            <person name="Bills G."/>
            <person name="Bluhm B."/>
            <person name="Cannon C."/>
            <person name="Castanera R."/>
            <person name="Culley D."/>
            <person name="Daum C."/>
            <person name="Ezra D."/>
            <person name="Gonzalez J."/>
            <person name="Henrissat B."/>
            <person name="Kuo A."/>
            <person name="Liang C."/>
            <person name="Lipzen A."/>
            <person name="Lutzoni F."/>
            <person name="Magnuson J."/>
            <person name="Mondo S."/>
            <person name="Nolan M."/>
            <person name="Ohm R."/>
            <person name="Pangilinan J."/>
            <person name="Park H.-J."/>
            <person name="Ramirez L."/>
            <person name="Alfaro M."/>
            <person name="Sun H."/>
            <person name="Tritt A."/>
            <person name="Yoshinaga Y."/>
            <person name="Zwiers L.-H."/>
            <person name="Turgeon B."/>
            <person name="Goodwin S."/>
            <person name="Spatafora J."/>
            <person name="Crous P."/>
            <person name="Grigoriev I."/>
        </authorList>
    </citation>
    <scope>NUCLEOTIDE SEQUENCE</scope>
    <source>
        <strain evidence="9">CBS 379.55</strain>
    </source>
</reference>